<accession>A0A6J4J6V3</accession>
<reference evidence="2" key="1">
    <citation type="submission" date="2020-02" db="EMBL/GenBank/DDBJ databases">
        <authorList>
            <person name="Meier V. D."/>
        </authorList>
    </citation>
    <scope>NUCLEOTIDE SEQUENCE</scope>
    <source>
        <strain evidence="2">AVDCRST_MAG56</strain>
    </source>
</reference>
<organism evidence="2">
    <name type="scientific">uncultured Cytophagales bacterium</name>
    <dbReference type="NCBI Taxonomy" id="158755"/>
    <lineage>
        <taxon>Bacteria</taxon>
        <taxon>Pseudomonadati</taxon>
        <taxon>Bacteroidota</taxon>
        <taxon>Sphingobacteriia</taxon>
        <taxon>Sphingobacteriales</taxon>
        <taxon>environmental samples</taxon>
    </lineage>
</organism>
<sequence length="120" mass="13271">MLTRVFAAGACWGIFTIGFPSFSLAAARLFPATGDTLYAAAPASRPLGYHQVLEQASRLERLRYPWLPASFPTPKRVGWKIRHGERYSATPALLVGPTGVAMGDFVFVRLALDRPRRLPR</sequence>
<feature type="transmembrane region" description="Helical" evidence="1">
    <location>
        <begin position="92"/>
        <end position="112"/>
    </location>
</feature>
<keyword evidence="1" id="KW-0472">Membrane</keyword>
<name>A0A6J4J6V3_9SPHI</name>
<keyword evidence="1" id="KW-1133">Transmembrane helix</keyword>
<proteinExistence type="predicted"/>
<protein>
    <submittedName>
        <fullName evidence="2">Uncharacterized protein</fullName>
    </submittedName>
</protein>
<gene>
    <name evidence="2" type="ORF">AVDCRST_MAG56-3192</name>
</gene>
<keyword evidence="1" id="KW-0812">Transmembrane</keyword>
<dbReference type="AlphaFoldDB" id="A0A6J4J6V3"/>
<evidence type="ECO:0000313" key="2">
    <source>
        <dbReference type="EMBL" id="CAA9270539.1"/>
    </source>
</evidence>
<evidence type="ECO:0000256" key="1">
    <source>
        <dbReference type="SAM" id="Phobius"/>
    </source>
</evidence>
<dbReference type="EMBL" id="CADCTQ010000257">
    <property type="protein sequence ID" value="CAA9270539.1"/>
    <property type="molecule type" value="Genomic_DNA"/>
</dbReference>